<feature type="transmembrane region" description="Helical" evidence="8">
    <location>
        <begin position="362"/>
        <end position="380"/>
    </location>
</feature>
<dbReference type="GO" id="GO:0008049">
    <property type="term" value="P:male courtship behavior"/>
    <property type="evidence" value="ECO:0007669"/>
    <property type="project" value="TreeGrafter"/>
</dbReference>
<dbReference type="Pfam" id="PF08395">
    <property type="entry name" value="7tm_7"/>
    <property type="match status" value="1"/>
</dbReference>
<dbReference type="Proteomes" id="UP000075881">
    <property type="component" value="Unassembled WGS sequence"/>
</dbReference>
<dbReference type="PANTHER" id="PTHR21143:SF134">
    <property type="entry name" value="GUSTATORY RECEPTOR"/>
    <property type="match status" value="1"/>
</dbReference>
<dbReference type="EnsemblMetazoa" id="ACHR004962-RA">
    <property type="protein sequence ID" value="ACHR004962-PA"/>
    <property type="gene ID" value="ACHR004962"/>
</dbReference>
<dbReference type="GO" id="GO:0050909">
    <property type="term" value="P:sensory perception of taste"/>
    <property type="evidence" value="ECO:0007669"/>
    <property type="project" value="InterPro"/>
</dbReference>
<dbReference type="GO" id="GO:0043025">
    <property type="term" value="C:neuronal cell body"/>
    <property type="evidence" value="ECO:0007669"/>
    <property type="project" value="TreeGrafter"/>
</dbReference>
<keyword evidence="5 8" id="KW-0472">Membrane</keyword>
<evidence type="ECO:0000256" key="3">
    <source>
        <dbReference type="ARBA" id="ARBA00022692"/>
    </source>
</evidence>
<keyword evidence="10" id="KW-1185">Reference proteome</keyword>
<reference evidence="10" key="1">
    <citation type="submission" date="2013-03" db="EMBL/GenBank/DDBJ databases">
        <title>The Genome Sequence of Anopheles christyi ACHKN1017.</title>
        <authorList>
            <consortium name="The Broad Institute Genomics Platform"/>
            <person name="Neafsey D.E."/>
            <person name="Besansky N."/>
            <person name="Walker B."/>
            <person name="Young S.K."/>
            <person name="Zeng Q."/>
            <person name="Gargeya S."/>
            <person name="Fitzgerald M."/>
            <person name="Haas B."/>
            <person name="Abouelleil A."/>
            <person name="Allen A.W."/>
            <person name="Alvarado L."/>
            <person name="Arachchi H.M."/>
            <person name="Berlin A.M."/>
            <person name="Chapman S.B."/>
            <person name="Gainer-Dewar J."/>
            <person name="Goldberg J."/>
            <person name="Griggs A."/>
            <person name="Gujja S."/>
            <person name="Hansen M."/>
            <person name="Howarth C."/>
            <person name="Imamovic A."/>
            <person name="Ireland A."/>
            <person name="Larimer J."/>
            <person name="McCowan C."/>
            <person name="Murphy C."/>
            <person name="Pearson M."/>
            <person name="Poon T.W."/>
            <person name="Priest M."/>
            <person name="Roberts A."/>
            <person name="Saif S."/>
            <person name="Shea T."/>
            <person name="Sisk P."/>
            <person name="Sykes S."/>
            <person name="Wortman J."/>
            <person name="Nusbaum C."/>
            <person name="Birren B."/>
        </authorList>
    </citation>
    <scope>NUCLEOTIDE SEQUENCE [LARGE SCALE GENOMIC DNA]</scope>
    <source>
        <strain evidence="10">ACHKN1017</strain>
    </source>
</reference>
<evidence type="ECO:0000256" key="8">
    <source>
        <dbReference type="RuleBase" id="RU363108"/>
    </source>
</evidence>
<comment type="function">
    <text evidence="8">Gustatory receptor which mediates acceptance or avoidance behavior, depending on its substrates.</text>
</comment>
<feature type="transmembrane region" description="Helical" evidence="8">
    <location>
        <begin position="70"/>
        <end position="91"/>
    </location>
</feature>
<name>A0A182K2H8_9DIPT</name>
<feature type="transmembrane region" description="Helical" evidence="8">
    <location>
        <begin position="30"/>
        <end position="50"/>
    </location>
</feature>
<protein>
    <recommendedName>
        <fullName evidence="8">Gustatory receptor</fullName>
    </recommendedName>
</protein>
<feature type="transmembrane region" description="Helical" evidence="8">
    <location>
        <begin position="242"/>
        <end position="265"/>
    </location>
</feature>
<keyword evidence="6 8" id="KW-0675">Receptor</keyword>
<keyword evidence="2 8" id="KW-1003">Cell membrane</keyword>
<evidence type="ECO:0000256" key="4">
    <source>
        <dbReference type="ARBA" id="ARBA00022989"/>
    </source>
</evidence>
<evidence type="ECO:0000313" key="9">
    <source>
        <dbReference type="EnsemblMetazoa" id="ACHR004962-PA"/>
    </source>
</evidence>
<keyword evidence="4 8" id="KW-1133">Transmembrane helix</keyword>
<evidence type="ECO:0000256" key="6">
    <source>
        <dbReference type="ARBA" id="ARBA00023170"/>
    </source>
</evidence>
<dbReference type="PANTHER" id="PTHR21143">
    <property type="entry name" value="INVERTEBRATE GUSTATORY RECEPTOR"/>
    <property type="match status" value="1"/>
</dbReference>
<evidence type="ECO:0000256" key="1">
    <source>
        <dbReference type="ARBA" id="ARBA00004651"/>
    </source>
</evidence>
<organism evidence="9 10">
    <name type="scientific">Anopheles christyi</name>
    <dbReference type="NCBI Taxonomy" id="43041"/>
    <lineage>
        <taxon>Eukaryota</taxon>
        <taxon>Metazoa</taxon>
        <taxon>Ecdysozoa</taxon>
        <taxon>Arthropoda</taxon>
        <taxon>Hexapoda</taxon>
        <taxon>Insecta</taxon>
        <taxon>Pterygota</taxon>
        <taxon>Neoptera</taxon>
        <taxon>Endopterygota</taxon>
        <taxon>Diptera</taxon>
        <taxon>Nematocera</taxon>
        <taxon>Culicoidea</taxon>
        <taxon>Culicidae</taxon>
        <taxon>Anophelinae</taxon>
        <taxon>Anopheles</taxon>
    </lineage>
</organism>
<accession>A0A182K2H8</accession>
<evidence type="ECO:0000256" key="2">
    <source>
        <dbReference type="ARBA" id="ARBA00022475"/>
    </source>
</evidence>
<sequence length="388" mass="45724">MMKHLYFYYLLGVMNFRYDKRKKSFTSSKVITALKVVLHLVFPNFVLMAISVIGKTGILLTIPSVHVVSFAMRIILTSVTMNVTILLNYYYTGTKQRALLNECLSCIRDEQRLSADNGVRTSQFRGSKIMLGIFLLHYINYEINQYTYVLLYDEKWPELMFFVIFYFMEMVTVMNALYYATMLNVVHRTVQLDNERLSNCLQENAKNEPFELDDPYWWRMIEHFYQRVLTLHRRRRDYCSAFQLQLVTVALNTFIASFVIFYVNMNNLLLNAHDNVLEKYKRVTECLGFFSQMGGLLMICYHAYKLESEQQSLMRLIIQTQSKLTKCAANMKRGDVFNSRMTILQNQTKISPYSLFDFDLEYFFGIVSAIITYLVVLLQFRSFESGNK</sequence>
<proteinExistence type="inferred from homology"/>
<comment type="caution">
    <text evidence="8">Lacks conserved residue(s) required for the propagation of feature annotation.</text>
</comment>
<feature type="transmembrane region" description="Helical" evidence="8">
    <location>
        <begin position="159"/>
        <end position="180"/>
    </location>
</feature>
<dbReference type="GO" id="GO:0007635">
    <property type="term" value="P:chemosensory behavior"/>
    <property type="evidence" value="ECO:0007669"/>
    <property type="project" value="TreeGrafter"/>
</dbReference>
<dbReference type="AlphaFoldDB" id="A0A182K2H8"/>
<dbReference type="GO" id="GO:0005886">
    <property type="term" value="C:plasma membrane"/>
    <property type="evidence" value="ECO:0007669"/>
    <property type="project" value="UniProtKB-SubCell"/>
</dbReference>
<dbReference type="VEuPathDB" id="VectorBase:ACHR004962"/>
<keyword evidence="3 8" id="KW-0812">Transmembrane</keyword>
<comment type="similarity">
    <text evidence="8">Belongs to the insect chemoreceptor superfamily. Gustatory receptor (GR) family.</text>
</comment>
<dbReference type="GO" id="GO:0007165">
    <property type="term" value="P:signal transduction"/>
    <property type="evidence" value="ECO:0007669"/>
    <property type="project" value="UniProtKB-KW"/>
</dbReference>
<comment type="subcellular location">
    <subcellularLocation>
        <location evidence="1 8">Cell membrane</location>
        <topology evidence="1 8">Multi-pass membrane protein</topology>
    </subcellularLocation>
</comment>
<evidence type="ECO:0000256" key="5">
    <source>
        <dbReference type="ARBA" id="ARBA00023136"/>
    </source>
</evidence>
<dbReference type="GO" id="GO:0030425">
    <property type="term" value="C:dendrite"/>
    <property type="evidence" value="ECO:0007669"/>
    <property type="project" value="TreeGrafter"/>
</dbReference>
<reference evidence="9" key="2">
    <citation type="submission" date="2020-05" db="UniProtKB">
        <authorList>
            <consortium name="EnsemblMetazoa"/>
        </authorList>
    </citation>
    <scope>IDENTIFICATION</scope>
    <source>
        <strain evidence="9">ACHKN1017</strain>
    </source>
</reference>
<evidence type="ECO:0000313" key="10">
    <source>
        <dbReference type="Proteomes" id="UP000075881"/>
    </source>
</evidence>
<dbReference type="InterPro" id="IPR013604">
    <property type="entry name" value="7TM_chemorcpt"/>
</dbReference>
<evidence type="ECO:0000256" key="7">
    <source>
        <dbReference type="ARBA" id="ARBA00023224"/>
    </source>
</evidence>
<dbReference type="GO" id="GO:0030424">
    <property type="term" value="C:axon"/>
    <property type="evidence" value="ECO:0007669"/>
    <property type="project" value="TreeGrafter"/>
</dbReference>
<keyword evidence="7 8" id="KW-0807">Transducer</keyword>